<evidence type="ECO:0000256" key="5">
    <source>
        <dbReference type="ARBA" id="ARBA00022391"/>
    </source>
</evidence>
<evidence type="ECO:0000256" key="6">
    <source>
        <dbReference type="ARBA" id="ARBA00022605"/>
    </source>
</evidence>
<proteinExistence type="inferred from homology"/>
<keyword evidence="10 15" id="KW-0220">Diaminopimelate biosynthesis</keyword>
<feature type="binding site" evidence="15">
    <location>
        <position position="109"/>
    </location>
    <ligand>
        <name>Zn(2+)</name>
        <dbReference type="ChEBI" id="CHEBI:29105"/>
        <label>1</label>
    </ligand>
</feature>
<evidence type="ECO:0000256" key="4">
    <source>
        <dbReference type="ARBA" id="ARBA00011921"/>
    </source>
</evidence>
<evidence type="ECO:0000256" key="3">
    <source>
        <dbReference type="ARBA" id="ARBA00011738"/>
    </source>
</evidence>
<dbReference type="InterPro" id="IPR050072">
    <property type="entry name" value="Peptidase_M20A"/>
</dbReference>
<evidence type="ECO:0000313" key="18">
    <source>
        <dbReference type="Proteomes" id="UP000190675"/>
    </source>
</evidence>
<evidence type="ECO:0000256" key="8">
    <source>
        <dbReference type="ARBA" id="ARBA00022801"/>
    </source>
</evidence>
<feature type="active site" description="Proton acceptor" evidence="15">
    <location>
        <position position="148"/>
    </location>
</feature>
<protein>
    <recommendedName>
        <fullName evidence="5 15">Succinyl-diaminopimelate desuccinylase</fullName>
        <shortName evidence="15">SDAP desuccinylase</shortName>
        <ecNumber evidence="4 15">3.5.1.18</ecNumber>
    </recommendedName>
    <alternativeName>
        <fullName evidence="13 15">N-succinyl-LL-2,6-diaminoheptanedioate amidohydrolase</fullName>
    </alternativeName>
</protein>
<dbReference type="Gene3D" id="3.40.630.10">
    <property type="entry name" value="Zn peptidases"/>
    <property type="match status" value="2"/>
</dbReference>
<dbReference type="EMBL" id="LT670818">
    <property type="protein sequence ID" value="SHG24246.1"/>
    <property type="molecule type" value="Genomic_DNA"/>
</dbReference>
<dbReference type="InterPro" id="IPR036264">
    <property type="entry name" value="Bact_exopeptidase_dim_dom"/>
</dbReference>
<evidence type="ECO:0000256" key="9">
    <source>
        <dbReference type="ARBA" id="ARBA00022833"/>
    </source>
</evidence>
<evidence type="ECO:0000256" key="13">
    <source>
        <dbReference type="ARBA" id="ARBA00031891"/>
    </source>
</evidence>
<keyword evidence="9 15" id="KW-0862">Zinc</keyword>
<evidence type="ECO:0000256" key="2">
    <source>
        <dbReference type="ARBA" id="ARBA00006746"/>
    </source>
</evidence>
<dbReference type="GO" id="GO:0009089">
    <property type="term" value="P:lysine biosynthetic process via diaminopimelate"/>
    <property type="evidence" value="ECO:0007669"/>
    <property type="project" value="UniProtKB-UniRule"/>
</dbReference>
<sequence length="393" mass="41711">MLSGGMNDALSIARDLLRCPSVTPADAGALAVLETILKAAAFTVHRVTFGEPGTADIDNLYARIGSAAPHITFAGHTDVVPPGDESAWSQGAFSGDVKDGFLYGRGAVDMKGGIACSVAAVLDYLAANGGKPGKDGKGSISFLITGDEEDISVNGTIKLLQWAAARGEKFDHCVLGEPSNVETLGDCIKIGRRGSQSGTLYVDGVQGHVAYPHRAANPVPDISRLIVALSDEPLDHGSAQFQASNLEFTSVDVGNTAGNVIPGQARAKFNIRFNDLHTQETLRELVEQRLAKAAGNRIRARIVWEPSNSNVFVTKPGAFTDLAVSAIEEVTGRKPELSTSGGTSDARFIASYCPVIEFGLVGQTMHQIDERTPVADLEKLTRIYRGILDRYFG</sequence>
<feature type="binding site" evidence="15">
    <location>
        <position position="109"/>
    </location>
    <ligand>
        <name>Zn(2+)</name>
        <dbReference type="ChEBI" id="CHEBI:29105"/>
        <label>2</label>
    </ligand>
</feature>
<reference evidence="17 18" key="1">
    <citation type="submission" date="2016-11" db="EMBL/GenBank/DDBJ databases">
        <authorList>
            <person name="Jaros S."/>
            <person name="Januszkiewicz K."/>
            <person name="Wedrychowicz H."/>
        </authorList>
    </citation>
    <scope>NUCLEOTIDE SEQUENCE [LARGE SCALE GENOMIC DNA]</scope>
    <source>
        <strain evidence="17 18">GAS242</strain>
    </source>
</reference>
<keyword evidence="8 15" id="KW-0378">Hydrolase</keyword>
<evidence type="ECO:0000256" key="14">
    <source>
        <dbReference type="ARBA" id="ARBA00051301"/>
    </source>
</evidence>
<dbReference type="Proteomes" id="UP000190675">
    <property type="component" value="Chromosome I"/>
</dbReference>
<organism evidence="17 18">
    <name type="scientific">Bradyrhizobium erythrophlei</name>
    <dbReference type="NCBI Taxonomy" id="1437360"/>
    <lineage>
        <taxon>Bacteria</taxon>
        <taxon>Pseudomonadati</taxon>
        <taxon>Pseudomonadota</taxon>
        <taxon>Alphaproteobacteria</taxon>
        <taxon>Hyphomicrobiales</taxon>
        <taxon>Nitrobacteraceae</taxon>
        <taxon>Bradyrhizobium</taxon>
    </lineage>
</organism>
<dbReference type="GO" id="GO:0008777">
    <property type="term" value="F:acetylornithine deacetylase activity"/>
    <property type="evidence" value="ECO:0007669"/>
    <property type="project" value="TreeGrafter"/>
</dbReference>
<dbReference type="NCBIfam" id="NF009557">
    <property type="entry name" value="PRK13009.1"/>
    <property type="match status" value="1"/>
</dbReference>
<accession>A0A1M5I7I1</accession>
<evidence type="ECO:0000256" key="15">
    <source>
        <dbReference type="HAMAP-Rule" id="MF_01690"/>
    </source>
</evidence>
<dbReference type="GO" id="GO:0050897">
    <property type="term" value="F:cobalt ion binding"/>
    <property type="evidence" value="ECO:0007669"/>
    <property type="project" value="UniProtKB-UniRule"/>
</dbReference>
<dbReference type="HAMAP" id="MF_01690">
    <property type="entry name" value="DapE"/>
    <property type="match status" value="1"/>
</dbReference>
<keyword evidence="7 15" id="KW-0479">Metal-binding</keyword>
<feature type="domain" description="Peptidase M20 dimerisation" evidence="16">
    <location>
        <begin position="190"/>
        <end position="295"/>
    </location>
</feature>
<name>A0A1M5I7I1_9BRAD</name>
<dbReference type="SUPFAM" id="SSF55031">
    <property type="entry name" value="Bacterial exopeptidase dimerisation domain"/>
    <property type="match status" value="1"/>
</dbReference>
<dbReference type="InterPro" id="IPR002933">
    <property type="entry name" value="Peptidase_M20"/>
</dbReference>
<comment type="function">
    <text evidence="15">Catalyzes the hydrolysis of N-succinyl-L,L-diaminopimelic acid (SDAP), forming succinate and LL-2,6-diaminopimelate (DAP), an intermediate involved in the bacterial biosynthesis of lysine and meso-diaminopimelic acid, an essential component of bacterial cell walls.</text>
</comment>
<comment type="catalytic activity">
    <reaction evidence="14 15">
        <text>N-succinyl-(2S,6S)-2,6-diaminopimelate + H2O = (2S,6S)-2,6-diaminopimelate + succinate</text>
        <dbReference type="Rhea" id="RHEA:22608"/>
        <dbReference type="ChEBI" id="CHEBI:15377"/>
        <dbReference type="ChEBI" id="CHEBI:30031"/>
        <dbReference type="ChEBI" id="CHEBI:57609"/>
        <dbReference type="ChEBI" id="CHEBI:58087"/>
        <dbReference type="EC" id="3.5.1.18"/>
    </reaction>
</comment>
<dbReference type="InterPro" id="IPR005941">
    <property type="entry name" value="DapE_proteobac"/>
</dbReference>
<dbReference type="UniPathway" id="UPA00034">
    <property type="reaction ID" value="UER00021"/>
</dbReference>
<keyword evidence="12 15" id="KW-0170">Cobalt</keyword>
<feature type="binding site" evidence="15">
    <location>
        <position position="76"/>
    </location>
    <ligand>
        <name>Zn(2+)</name>
        <dbReference type="ChEBI" id="CHEBI:29105"/>
        <label>1</label>
    </ligand>
</feature>
<feature type="binding site" evidence="15">
    <location>
        <position position="177"/>
    </location>
    <ligand>
        <name>Zn(2+)</name>
        <dbReference type="ChEBI" id="CHEBI:29105"/>
        <label>1</label>
    </ligand>
</feature>
<feature type="binding site" evidence="15">
    <location>
        <position position="366"/>
    </location>
    <ligand>
        <name>Zn(2+)</name>
        <dbReference type="ChEBI" id="CHEBI:29105"/>
        <label>2</label>
    </ligand>
</feature>
<evidence type="ECO:0000256" key="1">
    <source>
        <dbReference type="ARBA" id="ARBA00005130"/>
    </source>
</evidence>
<comment type="similarity">
    <text evidence="2 15">Belongs to the peptidase M20A family. DapE subfamily.</text>
</comment>
<evidence type="ECO:0000256" key="10">
    <source>
        <dbReference type="ARBA" id="ARBA00022915"/>
    </source>
</evidence>
<dbReference type="SUPFAM" id="SSF53187">
    <property type="entry name" value="Zn-dependent exopeptidases"/>
    <property type="match status" value="1"/>
</dbReference>
<dbReference type="InterPro" id="IPR011650">
    <property type="entry name" value="Peptidase_M20_dimer"/>
</dbReference>
<evidence type="ECO:0000256" key="12">
    <source>
        <dbReference type="ARBA" id="ARBA00023285"/>
    </source>
</evidence>
<dbReference type="Pfam" id="PF07687">
    <property type="entry name" value="M20_dimer"/>
    <property type="match status" value="1"/>
</dbReference>
<feature type="binding site" evidence="15">
    <location>
        <position position="149"/>
    </location>
    <ligand>
        <name>Zn(2+)</name>
        <dbReference type="ChEBI" id="CHEBI:29105"/>
        <label>2</label>
    </ligand>
</feature>
<dbReference type="CDD" id="cd03891">
    <property type="entry name" value="M20_DapE_proteobac"/>
    <property type="match status" value="1"/>
</dbReference>
<evidence type="ECO:0000259" key="16">
    <source>
        <dbReference type="Pfam" id="PF07687"/>
    </source>
</evidence>
<dbReference type="PANTHER" id="PTHR43808:SF31">
    <property type="entry name" value="N-ACETYL-L-CITRULLINE DEACETYLASE"/>
    <property type="match status" value="1"/>
</dbReference>
<evidence type="ECO:0000256" key="7">
    <source>
        <dbReference type="ARBA" id="ARBA00022723"/>
    </source>
</evidence>
<dbReference type="Pfam" id="PF01546">
    <property type="entry name" value="Peptidase_M20"/>
    <property type="match status" value="1"/>
</dbReference>
<dbReference type="GO" id="GO:0006526">
    <property type="term" value="P:L-arginine biosynthetic process"/>
    <property type="evidence" value="ECO:0007669"/>
    <property type="project" value="TreeGrafter"/>
</dbReference>
<comment type="cofactor">
    <cofactor evidence="15">
        <name>Zn(2+)</name>
        <dbReference type="ChEBI" id="CHEBI:29105"/>
    </cofactor>
    <cofactor evidence="15">
        <name>Co(2+)</name>
        <dbReference type="ChEBI" id="CHEBI:48828"/>
    </cofactor>
    <text evidence="15">Binds 2 Zn(2+) or Co(2+) ions per subunit.</text>
</comment>
<dbReference type="GO" id="GO:0008270">
    <property type="term" value="F:zinc ion binding"/>
    <property type="evidence" value="ECO:0007669"/>
    <property type="project" value="UniProtKB-UniRule"/>
</dbReference>
<dbReference type="EC" id="3.5.1.18" evidence="4 15"/>
<dbReference type="GO" id="GO:0019877">
    <property type="term" value="P:diaminopimelate biosynthetic process"/>
    <property type="evidence" value="ECO:0007669"/>
    <property type="project" value="UniProtKB-UniRule"/>
</dbReference>
<feature type="active site" evidence="15">
    <location>
        <position position="78"/>
    </location>
</feature>
<gene>
    <name evidence="15" type="primary">dapE</name>
    <name evidence="17" type="ORF">SAMN05444169_1349</name>
</gene>
<dbReference type="NCBIfam" id="TIGR01246">
    <property type="entry name" value="dapE_proteo"/>
    <property type="match status" value="1"/>
</dbReference>
<comment type="subunit">
    <text evidence="3 15">Homodimer.</text>
</comment>
<keyword evidence="11 15" id="KW-0457">Lysine biosynthesis</keyword>
<evidence type="ECO:0000256" key="11">
    <source>
        <dbReference type="ARBA" id="ARBA00023154"/>
    </source>
</evidence>
<keyword evidence="6 15" id="KW-0028">Amino-acid biosynthesis</keyword>
<dbReference type="PANTHER" id="PTHR43808">
    <property type="entry name" value="ACETYLORNITHINE DEACETYLASE"/>
    <property type="match status" value="1"/>
</dbReference>
<dbReference type="AlphaFoldDB" id="A0A1M5I7I1"/>
<dbReference type="GO" id="GO:0009014">
    <property type="term" value="F:succinyl-diaminopimelate desuccinylase activity"/>
    <property type="evidence" value="ECO:0007669"/>
    <property type="project" value="UniProtKB-UniRule"/>
</dbReference>
<evidence type="ECO:0000313" key="17">
    <source>
        <dbReference type="EMBL" id="SHG24246.1"/>
    </source>
</evidence>
<comment type="pathway">
    <text evidence="1 15">Amino-acid biosynthesis; L-lysine biosynthesis via DAP pathway; LL-2,6-diaminopimelate from (S)-tetrahydrodipicolinate (succinylase route): step 3/3.</text>
</comment>